<dbReference type="SUPFAM" id="SSF48452">
    <property type="entry name" value="TPR-like"/>
    <property type="match status" value="1"/>
</dbReference>
<feature type="signal peptide" evidence="1">
    <location>
        <begin position="1"/>
        <end position="23"/>
    </location>
</feature>
<keyword evidence="3" id="KW-1185">Reference proteome</keyword>
<dbReference type="Gene3D" id="1.25.40.10">
    <property type="entry name" value="Tetratricopeptide repeat domain"/>
    <property type="match status" value="1"/>
</dbReference>
<dbReference type="EMBL" id="JACHWZ010000016">
    <property type="protein sequence ID" value="MBB3062453.1"/>
    <property type="molecule type" value="Genomic_DNA"/>
</dbReference>
<dbReference type="AlphaFoldDB" id="A0A7W4WF10"/>
<keyword evidence="1" id="KW-0732">Signal</keyword>
<gene>
    <name evidence="2" type="ORF">FHS09_003302</name>
</gene>
<name>A0A7W4WF10_9GAMM</name>
<dbReference type="RefSeq" id="WP_183461767.1">
    <property type="nucleotide sequence ID" value="NZ_JACHWZ010000016.1"/>
</dbReference>
<evidence type="ECO:0000313" key="2">
    <source>
        <dbReference type="EMBL" id="MBB3062453.1"/>
    </source>
</evidence>
<dbReference type="Proteomes" id="UP000535937">
    <property type="component" value="Unassembled WGS sequence"/>
</dbReference>
<reference evidence="2 3" key="1">
    <citation type="submission" date="2020-08" db="EMBL/GenBank/DDBJ databases">
        <title>Genomic Encyclopedia of Type Strains, Phase III (KMG-III): the genomes of soil and plant-associated and newly described type strains.</title>
        <authorList>
            <person name="Whitman W."/>
        </authorList>
    </citation>
    <scope>NUCLEOTIDE SEQUENCE [LARGE SCALE GENOMIC DNA]</scope>
    <source>
        <strain evidence="2 3">CECT 8799</strain>
    </source>
</reference>
<evidence type="ECO:0000256" key="1">
    <source>
        <dbReference type="SAM" id="SignalP"/>
    </source>
</evidence>
<comment type="caution">
    <text evidence="2">The sequence shown here is derived from an EMBL/GenBank/DDBJ whole genome shotgun (WGS) entry which is preliminary data.</text>
</comment>
<sequence length="217" mass="23712">MKFPRTLKTFSMGLALVVSPALWAGPAEETVAELQKAWAQAKYQTPEKQQEAAFAKLAEQADAATTKFADSAPVWVWSGIIRASYAGAKGGLGALSAVKAAKADLEQAVTIDGSALDGAAYTSLGSLYYQVPGWPLGFGDAKKADEYLRKGLEYGSADIDANYFYADYLYHQKDYERALDYLQKALAAPADPQRPVADKGRREEIRTLMIEVEKKMR</sequence>
<evidence type="ECO:0000313" key="3">
    <source>
        <dbReference type="Proteomes" id="UP000535937"/>
    </source>
</evidence>
<feature type="chain" id="PRO_5031230587" evidence="1">
    <location>
        <begin position="24"/>
        <end position="217"/>
    </location>
</feature>
<accession>A0A7W4WF10</accession>
<organism evidence="2 3">
    <name type="scientific">Microbulbifer rhizosphaerae</name>
    <dbReference type="NCBI Taxonomy" id="1562603"/>
    <lineage>
        <taxon>Bacteria</taxon>
        <taxon>Pseudomonadati</taxon>
        <taxon>Pseudomonadota</taxon>
        <taxon>Gammaproteobacteria</taxon>
        <taxon>Cellvibrionales</taxon>
        <taxon>Microbulbiferaceae</taxon>
        <taxon>Microbulbifer</taxon>
    </lineage>
</organism>
<proteinExistence type="predicted"/>
<protein>
    <submittedName>
        <fullName evidence="2">Tetratricopeptide (TPR) repeat protein</fullName>
    </submittedName>
</protein>
<dbReference type="InterPro" id="IPR011990">
    <property type="entry name" value="TPR-like_helical_dom_sf"/>
</dbReference>